<name>A0A0F9IA63_9ZZZZ</name>
<evidence type="ECO:0000256" key="1">
    <source>
        <dbReference type="SAM" id="Phobius"/>
    </source>
</evidence>
<organism evidence="2">
    <name type="scientific">marine sediment metagenome</name>
    <dbReference type="NCBI Taxonomy" id="412755"/>
    <lineage>
        <taxon>unclassified sequences</taxon>
        <taxon>metagenomes</taxon>
        <taxon>ecological metagenomes</taxon>
    </lineage>
</organism>
<keyword evidence="1" id="KW-1133">Transmembrane helix</keyword>
<accession>A0A0F9IA63</accession>
<dbReference type="AlphaFoldDB" id="A0A0F9IA63"/>
<keyword evidence="1" id="KW-0472">Membrane</keyword>
<evidence type="ECO:0000313" key="2">
    <source>
        <dbReference type="EMBL" id="KKL90710.1"/>
    </source>
</evidence>
<evidence type="ECO:0008006" key="3">
    <source>
        <dbReference type="Google" id="ProtNLM"/>
    </source>
</evidence>
<reference evidence="2" key="1">
    <citation type="journal article" date="2015" name="Nature">
        <title>Complex archaea that bridge the gap between prokaryotes and eukaryotes.</title>
        <authorList>
            <person name="Spang A."/>
            <person name="Saw J.H."/>
            <person name="Jorgensen S.L."/>
            <person name="Zaremba-Niedzwiedzka K."/>
            <person name="Martijn J."/>
            <person name="Lind A.E."/>
            <person name="van Eijk R."/>
            <person name="Schleper C."/>
            <person name="Guy L."/>
            <person name="Ettema T.J."/>
        </authorList>
    </citation>
    <scope>NUCLEOTIDE SEQUENCE</scope>
</reference>
<keyword evidence="1" id="KW-0812">Transmembrane</keyword>
<sequence length="129" mass="15043">MTRSLIKVAFRNFRRDATYSLINIIGLTIGITGSLLLILYVYDDLSFDRYHEKADRIYRISSRISEPDDAFNWAVTQVPLAPQLMTDYPEVEEAVRLIQSGRSLYKIGDKEFFEEEVMYSDSNTFNRIN</sequence>
<protein>
    <recommendedName>
        <fullName evidence="3">MacB-like periplasmic core domain-containing protein</fullName>
    </recommendedName>
</protein>
<gene>
    <name evidence="2" type="ORF">LCGC14_1901970</name>
</gene>
<dbReference type="EMBL" id="LAZR01019937">
    <property type="protein sequence ID" value="KKL90710.1"/>
    <property type="molecule type" value="Genomic_DNA"/>
</dbReference>
<feature type="transmembrane region" description="Helical" evidence="1">
    <location>
        <begin position="21"/>
        <end position="42"/>
    </location>
</feature>
<comment type="caution">
    <text evidence="2">The sequence shown here is derived from an EMBL/GenBank/DDBJ whole genome shotgun (WGS) entry which is preliminary data.</text>
</comment>
<proteinExistence type="predicted"/>